<keyword evidence="6" id="KW-0449">Lipoprotein</keyword>
<evidence type="ECO:0000256" key="2">
    <source>
        <dbReference type="ARBA" id="ARBA00022475"/>
    </source>
</evidence>
<dbReference type="Pfam" id="PF20238">
    <property type="entry name" value="BIM1-like_dom"/>
    <property type="match status" value="1"/>
</dbReference>
<evidence type="ECO:0000256" key="4">
    <source>
        <dbReference type="ARBA" id="ARBA00023136"/>
    </source>
</evidence>
<evidence type="ECO:0000256" key="7">
    <source>
        <dbReference type="ARBA" id="ARBA00037868"/>
    </source>
</evidence>
<feature type="chain" id="PRO_5021248626" description="Copper acquisition factor BIM1-like domain-containing protein" evidence="8">
    <location>
        <begin position="20"/>
        <end position="213"/>
    </location>
</feature>
<evidence type="ECO:0000256" key="1">
    <source>
        <dbReference type="ARBA" id="ARBA00004236"/>
    </source>
</evidence>
<dbReference type="InterPro" id="IPR046936">
    <property type="entry name" value="BIM1-like"/>
</dbReference>
<keyword evidence="3 8" id="KW-0732">Signal</keyword>
<comment type="subcellular location">
    <subcellularLocation>
        <location evidence="1">Cell membrane</location>
    </subcellularLocation>
    <subcellularLocation>
        <location evidence="7">Endomembrane system</location>
        <topology evidence="7">Lipid-anchor</topology>
    </subcellularLocation>
</comment>
<dbReference type="PANTHER" id="PTHR34992:SF1">
    <property type="entry name" value="COPPER ACQUISITION FACTOR BIM1-LIKE DOMAIN-CONTAINING PROTEIN"/>
    <property type="match status" value="1"/>
</dbReference>
<accession>A0A507FRV7</accession>
<evidence type="ECO:0000313" key="10">
    <source>
        <dbReference type="EMBL" id="TPX77657.1"/>
    </source>
</evidence>
<feature type="signal peptide" evidence="8">
    <location>
        <begin position="1"/>
        <end position="19"/>
    </location>
</feature>
<dbReference type="InterPro" id="IPR046530">
    <property type="entry name" value="BIM1-like_dom"/>
</dbReference>
<evidence type="ECO:0000256" key="3">
    <source>
        <dbReference type="ARBA" id="ARBA00022729"/>
    </source>
</evidence>
<keyword evidence="2" id="KW-1003">Cell membrane</keyword>
<evidence type="ECO:0000256" key="6">
    <source>
        <dbReference type="ARBA" id="ARBA00023288"/>
    </source>
</evidence>
<keyword evidence="4" id="KW-0472">Membrane</keyword>
<keyword evidence="5" id="KW-0325">Glycoprotein</keyword>
<dbReference type="EMBL" id="QEAP01000016">
    <property type="protein sequence ID" value="TPX77657.1"/>
    <property type="molecule type" value="Genomic_DNA"/>
</dbReference>
<organism evidence="10 11">
    <name type="scientific">Chytriomyces confervae</name>
    <dbReference type="NCBI Taxonomy" id="246404"/>
    <lineage>
        <taxon>Eukaryota</taxon>
        <taxon>Fungi</taxon>
        <taxon>Fungi incertae sedis</taxon>
        <taxon>Chytridiomycota</taxon>
        <taxon>Chytridiomycota incertae sedis</taxon>
        <taxon>Chytridiomycetes</taxon>
        <taxon>Chytridiales</taxon>
        <taxon>Chytriomycetaceae</taxon>
        <taxon>Chytriomyces</taxon>
    </lineage>
</organism>
<dbReference type="PANTHER" id="PTHR34992">
    <property type="entry name" value="HYPHAL ANASTAMOSIS-7 PROTEIN"/>
    <property type="match status" value="1"/>
</dbReference>
<keyword evidence="11" id="KW-1185">Reference proteome</keyword>
<sequence length="213" mass="21400">MLLLSAAALALATASTVSAHFELVAPPSRNVGNGITQKVGPCGSADTPNKIRADFASLNSTIALIFYWDGDNEVFLGFGENPTTFPYKVGGITSKGGQTYAVPLDLSGVPKDILEKGGPATVQVVCHQPKEVNLFQCGDVTIAATAAGPVASDSSAPLPSGTSSTPATAAATVSSTASAKAPTSVVAQTALKSDAVHALSYMFATAAIALAAF</sequence>
<evidence type="ECO:0000259" key="9">
    <source>
        <dbReference type="Pfam" id="PF20238"/>
    </source>
</evidence>
<dbReference type="OrthoDB" id="2146436at2759"/>
<dbReference type="AlphaFoldDB" id="A0A507FRV7"/>
<feature type="domain" description="Copper acquisition factor BIM1-like" evidence="9">
    <location>
        <begin position="18"/>
        <end position="146"/>
    </location>
</feature>
<evidence type="ECO:0000256" key="8">
    <source>
        <dbReference type="SAM" id="SignalP"/>
    </source>
</evidence>
<proteinExistence type="predicted"/>
<dbReference type="STRING" id="246404.A0A507FRV7"/>
<dbReference type="GO" id="GO:0005886">
    <property type="term" value="C:plasma membrane"/>
    <property type="evidence" value="ECO:0007669"/>
    <property type="project" value="UniProtKB-SubCell"/>
</dbReference>
<protein>
    <recommendedName>
        <fullName evidence="9">Copper acquisition factor BIM1-like domain-containing protein</fullName>
    </recommendedName>
</protein>
<dbReference type="Proteomes" id="UP000320333">
    <property type="component" value="Unassembled WGS sequence"/>
</dbReference>
<gene>
    <name evidence="10" type="ORF">CcCBS67573_g01077</name>
</gene>
<evidence type="ECO:0000313" key="11">
    <source>
        <dbReference type="Proteomes" id="UP000320333"/>
    </source>
</evidence>
<reference evidence="10 11" key="1">
    <citation type="journal article" date="2019" name="Sci. Rep.">
        <title>Comparative genomics of chytrid fungi reveal insights into the obligate biotrophic and pathogenic lifestyle of Synchytrium endobioticum.</title>
        <authorList>
            <person name="van de Vossenberg B.T.L.H."/>
            <person name="Warris S."/>
            <person name="Nguyen H.D.T."/>
            <person name="van Gent-Pelzer M.P.E."/>
            <person name="Joly D.L."/>
            <person name="van de Geest H.C."/>
            <person name="Bonants P.J.M."/>
            <person name="Smith D.S."/>
            <person name="Levesque C.A."/>
            <person name="van der Lee T.A.J."/>
        </authorList>
    </citation>
    <scope>NUCLEOTIDE SEQUENCE [LARGE SCALE GENOMIC DNA]</scope>
    <source>
        <strain evidence="10 11">CBS 675.73</strain>
    </source>
</reference>
<comment type="caution">
    <text evidence="10">The sequence shown here is derived from an EMBL/GenBank/DDBJ whole genome shotgun (WGS) entry which is preliminary data.</text>
</comment>
<dbReference type="GO" id="GO:0012505">
    <property type="term" value="C:endomembrane system"/>
    <property type="evidence" value="ECO:0007669"/>
    <property type="project" value="UniProtKB-SubCell"/>
</dbReference>
<evidence type="ECO:0000256" key="5">
    <source>
        <dbReference type="ARBA" id="ARBA00023180"/>
    </source>
</evidence>
<name>A0A507FRV7_9FUNG</name>